<accession>A0ABQ1QFG7</accession>
<evidence type="ECO:0000256" key="2">
    <source>
        <dbReference type="ARBA" id="ARBA00022573"/>
    </source>
</evidence>
<organism evidence="4 5">
    <name type="scientific">Nocardioides daphniae</name>
    <dbReference type="NCBI Taxonomy" id="402297"/>
    <lineage>
        <taxon>Bacteria</taxon>
        <taxon>Bacillati</taxon>
        <taxon>Actinomycetota</taxon>
        <taxon>Actinomycetes</taxon>
        <taxon>Propionibacteriales</taxon>
        <taxon>Nocardioidaceae</taxon>
        <taxon>Nocardioides</taxon>
    </lineage>
</organism>
<protein>
    <submittedName>
        <fullName evidence="4">Precorrin-6A reductase</fullName>
    </submittedName>
</protein>
<keyword evidence="2" id="KW-0169">Cobalamin biosynthesis</keyword>
<dbReference type="PROSITE" id="PS51014">
    <property type="entry name" value="COBK_CBIJ"/>
    <property type="match status" value="1"/>
</dbReference>
<dbReference type="PANTHER" id="PTHR36925">
    <property type="entry name" value="COBALT-PRECORRIN-6A REDUCTASE"/>
    <property type="match status" value="1"/>
</dbReference>
<keyword evidence="3" id="KW-0560">Oxidoreductase</keyword>
<dbReference type="RefSeq" id="WP_188421990.1">
    <property type="nucleotide sequence ID" value="NZ_BMCK01000004.1"/>
</dbReference>
<evidence type="ECO:0000313" key="4">
    <source>
        <dbReference type="EMBL" id="GGD24904.1"/>
    </source>
</evidence>
<gene>
    <name evidence="4" type="primary">cobK</name>
    <name evidence="4" type="ORF">GCM10007231_25160</name>
</gene>
<dbReference type="PANTHER" id="PTHR36925:SF1">
    <property type="entry name" value="COBALT-PRECORRIN-6A REDUCTASE"/>
    <property type="match status" value="1"/>
</dbReference>
<name>A0ABQ1QFG7_9ACTN</name>
<comment type="caution">
    <text evidence="4">The sequence shown here is derived from an EMBL/GenBank/DDBJ whole genome shotgun (WGS) entry which is preliminary data.</text>
</comment>
<proteinExistence type="predicted"/>
<sequence length="241" mass="26029">MKVLLLGGTAEARDLARLLVEARVDVTSSLAGRVARPRLPVGPVRIGGFGGVAGLRAALVEYDLVVDATHPFARGMSANAAEACTAEQVPLLRFERPGWERDPAWRYVRTHDGAAAVAAELGERPFLTVGRQELARFVPALGHLTVLARVVDVPEIELPAGWQLVTSRGPYTLKGDLALMRDHGTDVLVTKDSGGTYTWPKMQAAARLDVPVVVVERPEPDPRTHVVHAVGPALEWVLSHR</sequence>
<evidence type="ECO:0000313" key="5">
    <source>
        <dbReference type="Proteomes" id="UP000630594"/>
    </source>
</evidence>
<dbReference type="EMBL" id="BMCK01000004">
    <property type="protein sequence ID" value="GGD24904.1"/>
    <property type="molecule type" value="Genomic_DNA"/>
</dbReference>
<evidence type="ECO:0000256" key="3">
    <source>
        <dbReference type="ARBA" id="ARBA00023002"/>
    </source>
</evidence>
<dbReference type="Proteomes" id="UP000630594">
    <property type="component" value="Unassembled WGS sequence"/>
</dbReference>
<reference evidence="5" key="1">
    <citation type="journal article" date="2019" name="Int. J. Syst. Evol. Microbiol.">
        <title>The Global Catalogue of Microorganisms (GCM) 10K type strain sequencing project: providing services to taxonomists for standard genome sequencing and annotation.</title>
        <authorList>
            <consortium name="The Broad Institute Genomics Platform"/>
            <consortium name="The Broad Institute Genome Sequencing Center for Infectious Disease"/>
            <person name="Wu L."/>
            <person name="Ma J."/>
        </authorList>
    </citation>
    <scope>NUCLEOTIDE SEQUENCE [LARGE SCALE GENOMIC DNA]</scope>
    <source>
        <strain evidence="5">CCM 7403</strain>
    </source>
</reference>
<dbReference type="Pfam" id="PF02571">
    <property type="entry name" value="CbiJ"/>
    <property type="match status" value="1"/>
</dbReference>
<evidence type="ECO:0000256" key="1">
    <source>
        <dbReference type="ARBA" id="ARBA00004953"/>
    </source>
</evidence>
<dbReference type="NCBIfam" id="TIGR00715">
    <property type="entry name" value="precor6x_red"/>
    <property type="match status" value="1"/>
</dbReference>
<dbReference type="InterPro" id="IPR003723">
    <property type="entry name" value="Precorrin-6x_reduct"/>
</dbReference>
<keyword evidence="5" id="KW-1185">Reference proteome</keyword>
<comment type="pathway">
    <text evidence="1">Cofactor biosynthesis; adenosylcobalamin biosynthesis.</text>
</comment>
<dbReference type="NCBIfam" id="NF005968">
    <property type="entry name" value="PRK08057.1-2"/>
    <property type="match status" value="1"/>
</dbReference>